<dbReference type="Proteomes" id="UP000187134">
    <property type="component" value="Unassembled WGS sequence"/>
</dbReference>
<sequence>MRLAEALVLRADEQKKIAQLKQRLERVVKVQEGEQPAEDPQLLMKDLENTIRSLTILVKKINKTNAQTDFTAGVTLADALAERDGIMQERASFNEVLQNASIRQDRYSRSEVKYERTVNIADIQHKVDSLSKSYRELDFKIQEKNWTIDLIEE</sequence>
<organism evidence="2 3">
    <name type="scientific">Paenibacillus amylolyticus</name>
    <dbReference type="NCBI Taxonomy" id="1451"/>
    <lineage>
        <taxon>Bacteria</taxon>
        <taxon>Bacillati</taxon>
        <taxon>Bacillota</taxon>
        <taxon>Bacilli</taxon>
        <taxon>Bacillales</taxon>
        <taxon>Paenibacillaceae</taxon>
        <taxon>Paenibacillus</taxon>
    </lineage>
</organism>
<evidence type="ECO:0000313" key="2">
    <source>
        <dbReference type="EMBL" id="OMF10895.1"/>
    </source>
</evidence>
<comment type="caution">
    <text evidence="2">The sequence shown here is derived from an EMBL/GenBank/DDBJ whole genome shotgun (WGS) entry which is preliminary data.</text>
</comment>
<dbReference type="Pfam" id="PF20935">
    <property type="entry name" value="DUF6847"/>
    <property type="match status" value="1"/>
</dbReference>
<dbReference type="Gene3D" id="6.10.320.10">
    <property type="match status" value="1"/>
</dbReference>
<reference evidence="2 3" key="1">
    <citation type="submission" date="2016-11" db="EMBL/GenBank/DDBJ databases">
        <title>Paenibacillus species isolates.</title>
        <authorList>
            <person name="Beno S.M."/>
        </authorList>
    </citation>
    <scope>NUCLEOTIDE SEQUENCE [LARGE SCALE GENOMIC DNA]</scope>
    <source>
        <strain evidence="2 3">FSL H8-0246</strain>
    </source>
</reference>
<dbReference type="NCBIfam" id="NF038048">
    <property type="entry name" value="DIP1984_fam"/>
    <property type="match status" value="1"/>
</dbReference>
<dbReference type="InterPro" id="IPR047741">
    <property type="entry name" value="DIP1984-like"/>
</dbReference>
<dbReference type="OrthoDB" id="3730241at2"/>
<name>A0A1R1BMF7_PAEAM</name>
<accession>A0A1R1BMF7</accession>
<proteinExistence type="predicted"/>
<feature type="coiled-coil region" evidence="1">
    <location>
        <begin position="3"/>
        <end position="64"/>
    </location>
</feature>
<gene>
    <name evidence="2" type="ORF">BK131_23125</name>
</gene>
<evidence type="ECO:0000313" key="3">
    <source>
        <dbReference type="Proteomes" id="UP000187134"/>
    </source>
</evidence>
<protein>
    <recommendedName>
        <fullName evidence="4">Septicolysin</fullName>
    </recommendedName>
</protein>
<dbReference type="EMBL" id="MRTJ01000012">
    <property type="protein sequence ID" value="OMF10895.1"/>
    <property type="molecule type" value="Genomic_DNA"/>
</dbReference>
<keyword evidence="1" id="KW-0175">Coiled coil</keyword>
<dbReference type="AlphaFoldDB" id="A0A1R1BMF7"/>
<dbReference type="RefSeq" id="WP_076333420.1">
    <property type="nucleotide sequence ID" value="NZ_MRTJ01000012.1"/>
</dbReference>
<dbReference type="CDD" id="cd12208">
    <property type="entry name" value="DIP1984-like"/>
    <property type="match status" value="1"/>
</dbReference>
<evidence type="ECO:0000256" key="1">
    <source>
        <dbReference type="SAM" id="Coils"/>
    </source>
</evidence>
<evidence type="ECO:0008006" key="4">
    <source>
        <dbReference type="Google" id="ProtNLM"/>
    </source>
</evidence>